<dbReference type="OMA" id="VVTWRGH"/>
<dbReference type="EMBL" id="KQ257465">
    <property type="protein sequence ID" value="KNC97118.1"/>
    <property type="molecule type" value="Genomic_DNA"/>
</dbReference>
<dbReference type="EC" id="3.6.1.-" evidence="6"/>
<dbReference type="GO" id="GO:0000956">
    <property type="term" value="P:nuclear-transcribed mRNA catabolic process"/>
    <property type="evidence" value="ECO:0007669"/>
    <property type="project" value="TreeGrafter"/>
</dbReference>
<keyword evidence="6" id="KW-0378">Hydrolase</keyword>
<dbReference type="GO" id="GO:0046872">
    <property type="term" value="F:metal ion binding"/>
    <property type="evidence" value="ECO:0007669"/>
    <property type="project" value="UniProtKB-KW"/>
</dbReference>
<evidence type="ECO:0000256" key="1">
    <source>
        <dbReference type="ARBA" id="ARBA00001968"/>
    </source>
</evidence>
<dbReference type="InterPro" id="IPR039039">
    <property type="entry name" value="RAI1-like_fam"/>
</dbReference>
<dbReference type="STRING" id="645134.A0A0L0H8Z1"/>
<organism evidence="9 10">
    <name type="scientific">Spizellomyces punctatus (strain DAOM BR117)</name>
    <dbReference type="NCBI Taxonomy" id="645134"/>
    <lineage>
        <taxon>Eukaryota</taxon>
        <taxon>Fungi</taxon>
        <taxon>Fungi incertae sedis</taxon>
        <taxon>Chytridiomycota</taxon>
        <taxon>Chytridiomycota incertae sedis</taxon>
        <taxon>Chytridiomycetes</taxon>
        <taxon>Spizellomycetales</taxon>
        <taxon>Spizellomycetaceae</taxon>
        <taxon>Spizellomyces</taxon>
    </lineage>
</organism>
<dbReference type="GO" id="GO:0003723">
    <property type="term" value="F:RNA binding"/>
    <property type="evidence" value="ECO:0007669"/>
    <property type="project" value="UniProtKB-KW"/>
</dbReference>
<dbReference type="OrthoDB" id="5853397at2759"/>
<dbReference type="AlphaFoldDB" id="A0A0L0H8Z1"/>
<comment type="catalytic activity">
    <reaction evidence="5">
        <text>a 5'-end NAD(+)-phospho-ribonucleoside in mRNA + H2O = a 5'-end phospho-ribonucleoside in mRNA + NAD(+) + H(+)</text>
        <dbReference type="Rhea" id="RHEA:60880"/>
        <dbReference type="Rhea" id="RHEA-COMP:15692"/>
        <dbReference type="Rhea" id="RHEA-COMP:15698"/>
        <dbReference type="ChEBI" id="CHEBI:15377"/>
        <dbReference type="ChEBI" id="CHEBI:15378"/>
        <dbReference type="ChEBI" id="CHEBI:57540"/>
        <dbReference type="ChEBI" id="CHEBI:138282"/>
        <dbReference type="ChEBI" id="CHEBI:144029"/>
    </reaction>
    <physiologicalReaction direction="left-to-right" evidence="5">
        <dbReference type="Rhea" id="RHEA:60881"/>
    </physiologicalReaction>
</comment>
<dbReference type="VEuPathDB" id="FungiDB:SPPG_07511"/>
<protein>
    <recommendedName>
        <fullName evidence="6">Decapping nuclease</fullName>
        <ecNumber evidence="6">3.6.1.-</ecNumber>
    </recommendedName>
</protein>
<proteinExistence type="inferred from homology"/>
<dbReference type="InParanoid" id="A0A0L0H8Z1"/>
<evidence type="ECO:0000256" key="4">
    <source>
        <dbReference type="ARBA" id="ARBA00044692"/>
    </source>
</evidence>
<evidence type="ECO:0000259" key="8">
    <source>
        <dbReference type="Pfam" id="PF08652"/>
    </source>
</evidence>
<keyword evidence="6" id="KW-0540">Nuclease</keyword>
<dbReference type="GO" id="GO:0004518">
    <property type="term" value="F:nuclease activity"/>
    <property type="evidence" value="ECO:0007669"/>
    <property type="project" value="UniProtKB-KW"/>
</dbReference>
<comment type="similarity">
    <text evidence="2 6">Belongs to the DXO/Dom3Z family.</text>
</comment>
<evidence type="ECO:0000256" key="2">
    <source>
        <dbReference type="ARBA" id="ARBA00006562"/>
    </source>
</evidence>
<dbReference type="Proteomes" id="UP000053201">
    <property type="component" value="Unassembled WGS sequence"/>
</dbReference>
<name>A0A0L0H8Z1_SPIPD</name>
<dbReference type="InterPro" id="IPR013961">
    <property type="entry name" value="RAI1"/>
</dbReference>
<comment type="cofactor">
    <cofactor evidence="1 6">
        <name>a divalent metal cation</name>
        <dbReference type="ChEBI" id="CHEBI:60240"/>
    </cofactor>
</comment>
<evidence type="ECO:0000256" key="6">
    <source>
        <dbReference type="RuleBase" id="RU367113"/>
    </source>
</evidence>
<feature type="region of interest" description="Disordered" evidence="7">
    <location>
        <begin position="1"/>
        <end position="54"/>
    </location>
</feature>
<reference evidence="9 10" key="1">
    <citation type="submission" date="2009-08" db="EMBL/GenBank/DDBJ databases">
        <title>The Genome Sequence of Spizellomyces punctatus strain DAOM BR117.</title>
        <authorList>
            <consortium name="The Broad Institute Genome Sequencing Platform"/>
            <person name="Russ C."/>
            <person name="Cuomo C."/>
            <person name="Shea T."/>
            <person name="Young S.K."/>
            <person name="Zeng Q."/>
            <person name="Koehrsen M."/>
            <person name="Haas B."/>
            <person name="Borodovsky M."/>
            <person name="Guigo R."/>
            <person name="Alvarado L."/>
            <person name="Berlin A."/>
            <person name="Bochicchio J."/>
            <person name="Borenstein D."/>
            <person name="Chapman S."/>
            <person name="Chen Z."/>
            <person name="Engels R."/>
            <person name="Freedman E."/>
            <person name="Gellesch M."/>
            <person name="Goldberg J."/>
            <person name="Griggs A."/>
            <person name="Gujja S."/>
            <person name="Heiman D."/>
            <person name="Hepburn T."/>
            <person name="Howarth C."/>
            <person name="Jen D."/>
            <person name="Larson L."/>
            <person name="Lewis B."/>
            <person name="Mehta T."/>
            <person name="Park D."/>
            <person name="Pearson M."/>
            <person name="Roberts A."/>
            <person name="Saif S."/>
            <person name="Shenoy N."/>
            <person name="Sisk P."/>
            <person name="Stolte C."/>
            <person name="Sykes S."/>
            <person name="Thomson T."/>
            <person name="Walk T."/>
            <person name="White J."/>
            <person name="Yandava C."/>
            <person name="Burger G."/>
            <person name="Gray M.W."/>
            <person name="Holland P.W.H."/>
            <person name="King N."/>
            <person name="Lang F.B.F."/>
            <person name="Roger A.J."/>
            <person name="Ruiz-Trillo I."/>
            <person name="Lander E."/>
            <person name="Nusbaum C."/>
        </authorList>
    </citation>
    <scope>NUCLEOTIDE SEQUENCE [LARGE SCALE GENOMIC DNA]</scope>
    <source>
        <strain evidence="9 10">DAOM BR117</strain>
    </source>
</reference>
<comment type="catalytic activity">
    <reaction evidence="3">
        <text>a 5'-end (N(7)-methyl 5'-triphosphoguanosine)-ribonucleoside-ribonucleotide in mRNA + H2O = a (N(7)-methyl 5'-triphosphoguanosine)-nucleoside + a 5'-end phospho-ribonucleoside in mRNA + H(+)</text>
        <dbReference type="Rhea" id="RHEA:66928"/>
        <dbReference type="Rhea" id="RHEA-COMP:15692"/>
        <dbReference type="Rhea" id="RHEA-COMP:17313"/>
        <dbReference type="ChEBI" id="CHEBI:15377"/>
        <dbReference type="ChEBI" id="CHEBI:15378"/>
        <dbReference type="ChEBI" id="CHEBI:138282"/>
        <dbReference type="ChEBI" id="CHEBI:172876"/>
        <dbReference type="ChEBI" id="CHEBI:172877"/>
    </reaction>
    <physiologicalReaction direction="left-to-right" evidence="3">
        <dbReference type="Rhea" id="RHEA:66929"/>
    </physiologicalReaction>
</comment>
<sequence length="428" mass="48956">MDARQGNKRSSSPSLGRSGAYKRIRSDNYSSRNGSSPRLSSDTASCTSTHPANSFSDRPLATFPLYPLDRFQTRCAQYQQPTEIGYFSYNEKREMTLQSDAELKWYYEPDLKDCDLSDGFPDRYITRDPVPERLDALLKCLQNVNALAEESGKTGVTPNFCTWRGIMTKILCTPYSRDEWELGVTRYKDTIYMEEHESDEKRQHAFGASDRDKLMSYWGYKFESLSTIDKPPSTLTGPDDEALQRRKEECVNTNVQYCSVVRTRLGNNILVMGAEVDCLVADAKPTSNPQSAYAELKTNRIISNERQQKSFERHKLLKIWAQSFLPGIPRIIIGYRTDSGHIQHIQHLKTMDIPRMVRGTQPNIWDATVCINFANGLLEFLKGVVVEDDPDVVYTVRFGKPFGEVRVLRREKGKVGLEGVFVPDWYRT</sequence>
<keyword evidence="10" id="KW-1185">Reference proteome</keyword>
<keyword evidence="6" id="KW-0479">Metal-binding</keyword>
<dbReference type="GO" id="GO:0000166">
    <property type="term" value="F:nucleotide binding"/>
    <property type="evidence" value="ECO:0007669"/>
    <property type="project" value="UniProtKB-KW"/>
</dbReference>
<gene>
    <name evidence="9" type="ORF">SPPG_07511</name>
</gene>
<dbReference type="GO" id="GO:0110155">
    <property type="term" value="P:NAD-cap decapping"/>
    <property type="evidence" value="ECO:0007669"/>
    <property type="project" value="TreeGrafter"/>
</dbReference>
<dbReference type="GeneID" id="27690721"/>
<dbReference type="PANTHER" id="PTHR12395:SF9">
    <property type="entry name" value="DECAPPING AND EXORIBONUCLEASE PROTEIN"/>
    <property type="match status" value="1"/>
</dbReference>
<dbReference type="eggNOG" id="KOG1982">
    <property type="taxonomic scope" value="Eukaryota"/>
</dbReference>
<comment type="function">
    <text evidence="6">Decapping enzyme for NAD-capped RNAs: specifically hydrolyzes the nicotinamide adenine dinucleotide (NAD) cap from a subset of RNAs by removing the entire NAD moiety from the 5'-end of an NAD-capped RNA.</text>
</comment>
<keyword evidence="6" id="KW-0539">Nucleus</keyword>
<evidence type="ECO:0000313" key="10">
    <source>
        <dbReference type="Proteomes" id="UP000053201"/>
    </source>
</evidence>
<keyword evidence="6" id="KW-0547">Nucleotide-binding</keyword>
<keyword evidence="6" id="KW-0694">RNA-binding</keyword>
<dbReference type="PANTHER" id="PTHR12395">
    <property type="entry name" value="DOM-3 RELATED"/>
    <property type="match status" value="1"/>
</dbReference>
<dbReference type="GO" id="GO:0005634">
    <property type="term" value="C:nucleus"/>
    <property type="evidence" value="ECO:0007669"/>
    <property type="project" value="UniProtKB-SubCell"/>
</dbReference>
<feature type="compositionally biased region" description="Polar residues" evidence="7">
    <location>
        <begin position="42"/>
        <end position="54"/>
    </location>
</feature>
<dbReference type="GO" id="GO:0034353">
    <property type="term" value="F:mRNA 5'-diphosphatase activity"/>
    <property type="evidence" value="ECO:0007669"/>
    <property type="project" value="TreeGrafter"/>
</dbReference>
<evidence type="ECO:0000256" key="3">
    <source>
        <dbReference type="ARBA" id="ARBA00044676"/>
    </source>
</evidence>
<evidence type="ECO:0000256" key="7">
    <source>
        <dbReference type="SAM" id="MobiDB-lite"/>
    </source>
</evidence>
<comment type="subcellular location">
    <subcellularLocation>
        <location evidence="6">Nucleus</location>
    </subcellularLocation>
</comment>
<dbReference type="GO" id="GO:0005829">
    <property type="term" value="C:cytosol"/>
    <property type="evidence" value="ECO:0007669"/>
    <property type="project" value="TreeGrafter"/>
</dbReference>
<dbReference type="Pfam" id="PF08652">
    <property type="entry name" value="RAI1"/>
    <property type="match status" value="1"/>
</dbReference>
<accession>A0A0L0H8Z1</accession>
<dbReference type="FunCoup" id="A0A0L0H8Z1">
    <property type="interactions" value="236"/>
</dbReference>
<feature type="compositionally biased region" description="Low complexity" evidence="7">
    <location>
        <begin position="30"/>
        <end position="41"/>
    </location>
</feature>
<dbReference type="RefSeq" id="XP_016605158.1">
    <property type="nucleotide sequence ID" value="XM_016755675.1"/>
</dbReference>
<feature type="domain" description="RAI1-like" evidence="8">
    <location>
        <begin position="79"/>
        <end position="427"/>
    </location>
</feature>
<evidence type="ECO:0000313" key="9">
    <source>
        <dbReference type="EMBL" id="KNC97118.1"/>
    </source>
</evidence>
<evidence type="ECO:0000256" key="5">
    <source>
        <dbReference type="ARBA" id="ARBA00048124"/>
    </source>
</evidence>
<comment type="catalytic activity">
    <reaction evidence="4">
        <text>a 5'-end triphospho-ribonucleoside in mRNA + H2O = a 5'-end phospho-ribonucleoside in mRNA + diphosphate + H(+)</text>
        <dbReference type="Rhea" id="RHEA:78683"/>
        <dbReference type="Rhea" id="RHEA-COMP:15692"/>
        <dbReference type="Rhea" id="RHEA-COMP:17164"/>
        <dbReference type="ChEBI" id="CHEBI:15377"/>
        <dbReference type="ChEBI" id="CHEBI:15378"/>
        <dbReference type="ChEBI" id="CHEBI:33019"/>
        <dbReference type="ChEBI" id="CHEBI:138282"/>
        <dbReference type="ChEBI" id="CHEBI:167618"/>
    </reaction>
    <physiologicalReaction direction="left-to-right" evidence="4">
        <dbReference type="Rhea" id="RHEA:78684"/>
    </physiologicalReaction>
</comment>